<accession>N0BLG8</accession>
<dbReference type="RefSeq" id="WP_015590628.1">
    <property type="nucleotide sequence ID" value="NC_021169.1"/>
</dbReference>
<sequence length="47" mass="5402">MAEEEIYKEEPWDPMEGKLIKWSVILGIVLTILLAAIIHMTILAEYS</sequence>
<evidence type="ECO:0000256" key="1">
    <source>
        <dbReference type="SAM" id="Phobius"/>
    </source>
</evidence>
<dbReference type="AlphaFoldDB" id="N0BLG8"/>
<organism evidence="2 3">
    <name type="scientific">Archaeoglobus sulfaticallidus PM70-1</name>
    <dbReference type="NCBI Taxonomy" id="387631"/>
    <lineage>
        <taxon>Archaea</taxon>
        <taxon>Methanobacteriati</taxon>
        <taxon>Methanobacteriota</taxon>
        <taxon>Archaeoglobi</taxon>
        <taxon>Archaeoglobales</taxon>
        <taxon>Archaeoglobaceae</taxon>
        <taxon>Archaeoglobus</taxon>
    </lineage>
</organism>
<proteinExistence type="predicted"/>
<feature type="transmembrane region" description="Helical" evidence="1">
    <location>
        <begin position="20"/>
        <end position="44"/>
    </location>
</feature>
<evidence type="ECO:0000313" key="2">
    <source>
        <dbReference type="EMBL" id="AGK61030.1"/>
    </source>
</evidence>
<dbReference type="KEGG" id="ast:Asulf_01026"/>
<dbReference type="GeneID" id="54768318"/>
<keyword evidence="3" id="KW-1185">Reference proteome</keyword>
<keyword evidence="1" id="KW-0472">Membrane</keyword>
<dbReference type="HOGENOM" id="CLU_3162907_0_0_2"/>
<dbReference type="EMBL" id="CP005290">
    <property type="protein sequence ID" value="AGK61030.1"/>
    <property type="molecule type" value="Genomic_DNA"/>
</dbReference>
<dbReference type="STRING" id="387631.Asulf_01026"/>
<reference evidence="2 3" key="1">
    <citation type="journal article" date="2013" name="Genome Announc.">
        <title>Complete Genome Sequence of the Thermophilic and Facultatively Chemolithoautotrophic Sulfate Reducer Archaeoglobus sulfaticallidus Strain PM70-1T.</title>
        <authorList>
            <person name="Stokke R."/>
            <person name="Hocking W.P."/>
            <person name="Steinsbu B.O."/>
            <person name="Steen I.H."/>
        </authorList>
    </citation>
    <scope>NUCLEOTIDE SEQUENCE [LARGE SCALE GENOMIC DNA]</scope>
    <source>
        <strain evidence="2">PM70-1</strain>
    </source>
</reference>
<evidence type="ECO:0000313" key="3">
    <source>
        <dbReference type="Proteomes" id="UP000013307"/>
    </source>
</evidence>
<name>N0BLG8_9EURY</name>
<protein>
    <submittedName>
        <fullName evidence="2">Uncharacterized protein</fullName>
    </submittedName>
</protein>
<keyword evidence="1" id="KW-1133">Transmembrane helix</keyword>
<keyword evidence="1" id="KW-0812">Transmembrane</keyword>
<gene>
    <name evidence="2" type="ORF">Asulf_01026</name>
</gene>
<dbReference type="Proteomes" id="UP000013307">
    <property type="component" value="Chromosome"/>
</dbReference>